<feature type="transmembrane region" description="Helical" evidence="1">
    <location>
        <begin position="443"/>
        <end position="466"/>
    </location>
</feature>
<protein>
    <recommendedName>
        <fullName evidence="4">Major facilitator superfamily (MFS) profile domain-containing protein</fullName>
    </recommendedName>
</protein>
<feature type="transmembrane region" description="Helical" evidence="1">
    <location>
        <begin position="358"/>
        <end position="378"/>
    </location>
</feature>
<feature type="transmembrane region" description="Helical" evidence="1">
    <location>
        <begin position="385"/>
        <end position="405"/>
    </location>
</feature>
<accession>T0R5V9</accession>
<feature type="transmembrane region" description="Helical" evidence="1">
    <location>
        <begin position="144"/>
        <end position="163"/>
    </location>
</feature>
<dbReference type="InterPro" id="IPR036259">
    <property type="entry name" value="MFS_trans_sf"/>
</dbReference>
<name>T0R5V9_SAPDV</name>
<dbReference type="RefSeq" id="XP_008619138.1">
    <property type="nucleotide sequence ID" value="XM_008620916.1"/>
</dbReference>
<keyword evidence="3" id="KW-1185">Reference proteome</keyword>
<keyword evidence="1" id="KW-1133">Transmembrane helix</keyword>
<evidence type="ECO:0000313" key="2">
    <source>
        <dbReference type="EMBL" id="EQC27438.1"/>
    </source>
</evidence>
<reference evidence="2 3" key="1">
    <citation type="submission" date="2012-04" db="EMBL/GenBank/DDBJ databases">
        <title>The Genome Sequence of Saprolegnia declina VS20.</title>
        <authorList>
            <consortium name="The Broad Institute Genome Sequencing Platform"/>
            <person name="Russ C."/>
            <person name="Nusbaum C."/>
            <person name="Tyler B."/>
            <person name="van West P."/>
            <person name="Dieguez-Uribeondo J."/>
            <person name="de Bruijn I."/>
            <person name="Tripathy S."/>
            <person name="Jiang R."/>
            <person name="Young S.K."/>
            <person name="Zeng Q."/>
            <person name="Gargeya S."/>
            <person name="Fitzgerald M."/>
            <person name="Haas B."/>
            <person name="Abouelleil A."/>
            <person name="Alvarado L."/>
            <person name="Arachchi H.M."/>
            <person name="Berlin A."/>
            <person name="Chapman S.B."/>
            <person name="Goldberg J."/>
            <person name="Griggs A."/>
            <person name="Gujja S."/>
            <person name="Hansen M."/>
            <person name="Howarth C."/>
            <person name="Imamovic A."/>
            <person name="Larimer J."/>
            <person name="McCowen C."/>
            <person name="Montmayeur A."/>
            <person name="Murphy C."/>
            <person name="Neiman D."/>
            <person name="Pearson M."/>
            <person name="Priest M."/>
            <person name="Roberts A."/>
            <person name="Saif S."/>
            <person name="Shea T."/>
            <person name="Sisk P."/>
            <person name="Sykes S."/>
            <person name="Wortman J."/>
            <person name="Nusbaum C."/>
            <person name="Birren B."/>
        </authorList>
    </citation>
    <scope>NUCLEOTIDE SEQUENCE [LARGE SCALE GENOMIC DNA]</scope>
    <source>
        <strain evidence="2 3">VS20</strain>
    </source>
</reference>
<dbReference type="InterPro" id="IPR050327">
    <property type="entry name" value="Proton-linked_MCT"/>
</dbReference>
<evidence type="ECO:0008006" key="4">
    <source>
        <dbReference type="Google" id="ProtNLM"/>
    </source>
</evidence>
<dbReference type="EMBL" id="JH767208">
    <property type="protein sequence ID" value="EQC27438.1"/>
    <property type="molecule type" value="Genomic_DNA"/>
</dbReference>
<dbReference type="PANTHER" id="PTHR11360">
    <property type="entry name" value="MONOCARBOXYLATE TRANSPORTER"/>
    <property type="match status" value="1"/>
</dbReference>
<dbReference type="GO" id="GO:0022857">
    <property type="term" value="F:transmembrane transporter activity"/>
    <property type="evidence" value="ECO:0007669"/>
    <property type="project" value="InterPro"/>
</dbReference>
<feature type="transmembrane region" description="Helical" evidence="1">
    <location>
        <begin position="90"/>
        <end position="109"/>
    </location>
</feature>
<keyword evidence="1" id="KW-0472">Membrane</keyword>
<dbReference type="SUPFAM" id="SSF103473">
    <property type="entry name" value="MFS general substrate transporter"/>
    <property type="match status" value="1"/>
</dbReference>
<dbReference type="Proteomes" id="UP000030762">
    <property type="component" value="Unassembled WGS sequence"/>
</dbReference>
<dbReference type="AlphaFoldDB" id="T0R5V9"/>
<dbReference type="PANTHER" id="PTHR11360:SF317">
    <property type="entry name" value="MAJOR FACILITATOR SUPERFAMILY (MFS) PROFILE DOMAIN-CONTAINING PROTEIN-RELATED"/>
    <property type="match status" value="1"/>
</dbReference>
<feature type="transmembrane region" description="Helical" evidence="1">
    <location>
        <begin position="208"/>
        <end position="228"/>
    </location>
</feature>
<feature type="transmembrane region" description="Helical" evidence="1">
    <location>
        <begin position="175"/>
        <end position="196"/>
    </location>
</feature>
<dbReference type="Gene3D" id="1.20.1250.20">
    <property type="entry name" value="MFS general substrate transporter like domains"/>
    <property type="match status" value="1"/>
</dbReference>
<evidence type="ECO:0000313" key="3">
    <source>
        <dbReference type="Proteomes" id="UP000030762"/>
    </source>
</evidence>
<feature type="transmembrane region" description="Helical" evidence="1">
    <location>
        <begin position="472"/>
        <end position="488"/>
    </location>
</feature>
<dbReference type="OrthoDB" id="65189at2759"/>
<dbReference type="OMA" id="QAYWCIS"/>
<dbReference type="GeneID" id="19955489"/>
<feature type="transmembrane region" description="Helical" evidence="1">
    <location>
        <begin position="411"/>
        <end position="431"/>
    </location>
</feature>
<keyword evidence="1" id="KW-0812">Transmembrane</keyword>
<feature type="transmembrane region" description="Helical" evidence="1">
    <location>
        <begin position="116"/>
        <end position="138"/>
    </location>
</feature>
<proteinExistence type="predicted"/>
<organism evidence="2 3">
    <name type="scientific">Saprolegnia diclina (strain VS20)</name>
    <dbReference type="NCBI Taxonomy" id="1156394"/>
    <lineage>
        <taxon>Eukaryota</taxon>
        <taxon>Sar</taxon>
        <taxon>Stramenopiles</taxon>
        <taxon>Oomycota</taxon>
        <taxon>Saprolegniomycetes</taxon>
        <taxon>Saprolegniales</taxon>
        <taxon>Saprolegniaceae</taxon>
        <taxon>Saprolegnia</taxon>
    </lineage>
</organism>
<sequence>MEWLQAYWCISLPTKPLDVVHAERYLFVFPRAHRPPLVLHCLRFHRWYIFLAGFLAQLCAGILYAMIVVFESFAGVFFEDPDLISGALRSLVVGVIAYCIIAAFLTPLLERRGPRWSMLFGTSFVVFGYLGLEVALLARLWPMMHIGLLFSSVGLGVVLLTSISTAQKWAPDLRGTISGLCSVGFSLGQPLWNWYFETLEEHGVPLQHYYWFVLAVMLPLLGLCTLILRTPPPDFFVRGHDMHGIPVDRAVKADVIHDEFLKVGMTLVNFDAIRRRSNESGTTDAEVTTRQYHEQVKALTLMQCVLSTDFVCLCMAFVALSTLNLPYIPLAAPGASWATDYAIANAESLKLHGALLGFAGRLGVPMVSDAVICVFYANPAFARKVTFVAVLLLAVIALPICASDFDSTVPAMIYVTKFCGGAAASLVVCFLTDMYGVYNMGAMYAFAWSIWATVLLFVAPLVKVGVDGDTLLVFWALCLAGLVLLVFVRTTSRDRFYDGYRLSLCGRSIVDLPFGPRDDDARDDDVRPPTMSPERGSFFIYEIDSDNGFQKVHV</sequence>
<dbReference type="Pfam" id="PF07690">
    <property type="entry name" value="MFS_1"/>
    <property type="match status" value="1"/>
</dbReference>
<feature type="transmembrane region" description="Helical" evidence="1">
    <location>
        <begin position="47"/>
        <end position="70"/>
    </location>
</feature>
<gene>
    <name evidence="2" type="ORF">SDRG_14762</name>
</gene>
<dbReference type="FunCoup" id="T0R5V9">
    <property type="interactions" value="2"/>
</dbReference>
<dbReference type="InterPro" id="IPR011701">
    <property type="entry name" value="MFS"/>
</dbReference>
<evidence type="ECO:0000256" key="1">
    <source>
        <dbReference type="SAM" id="Phobius"/>
    </source>
</evidence>
<dbReference type="VEuPathDB" id="FungiDB:SDRG_14762"/>
<dbReference type="InParanoid" id="T0R5V9"/>